<name>A0A2M7VBA0_9BACT</name>
<dbReference type="Proteomes" id="UP000231453">
    <property type="component" value="Unassembled WGS sequence"/>
</dbReference>
<dbReference type="EMBL" id="PFPL01000030">
    <property type="protein sequence ID" value="PIZ96286.1"/>
    <property type="molecule type" value="Genomic_DNA"/>
</dbReference>
<keyword evidence="1" id="KW-0472">Membrane</keyword>
<evidence type="ECO:0000313" key="3">
    <source>
        <dbReference type="Proteomes" id="UP000231453"/>
    </source>
</evidence>
<comment type="caution">
    <text evidence="2">The sequence shown here is derived from an EMBL/GenBank/DDBJ whole genome shotgun (WGS) entry which is preliminary data.</text>
</comment>
<feature type="transmembrane region" description="Helical" evidence="1">
    <location>
        <begin position="30"/>
        <end position="54"/>
    </location>
</feature>
<evidence type="ECO:0000313" key="2">
    <source>
        <dbReference type="EMBL" id="PIZ96286.1"/>
    </source>
</evidence>
<organism evidence="2 3">
    <name type="scientific">Candidatus Magasanikbacteria bacterium CG_4_10_14_0_2_um_filter_33_14</name>
    <dbReference type="NCBI Taxonomy" id="1974636"/>
    <lineage>
        <taxon>Bacteria</taxon>
        <taxon>Candidatus Magasanikiibacteriota</taxon>
    </lineage>
</organism>
<keyword evidence="1" id="KW-0812">Transmembrane</keyword>
<dbReference type="AlphaFoldDB" id="A0A2M7VBA0"/>
<keyword evidence="1" id="KW-1133">Transmembrane helix</keyword>
<proteinExistence type="predicted"/>
<sequence>MTEISDKILQTIKEKHIIPTSRFKVALKNYFWAVLAFFMVVFGSLAFSVLIFYLKNEDWELYSRAGFSKLNFTLLAIPYFWVLLSLLFIFLAYYNFRHMKFAYRRRFSVIILAYFSISLFLGSAAYFFGAGSQIEGLFFNNNIVFYGNLVQKRQEMWNRPEQGFVAGQIIFVDLNNNELQLLDPVEKVWFVDISHTRIPPFVNLNFSQRIRVIGKIISEDKIEAEMIKPFFAEPLEHCDMSDDGDDDCVLIHRPQMKENIPQLRIIN</sequence>
<feature type="transmembrane region" description="Helical" evidence="1">
    <location>
        <begin position="107"/>
        <end position="128"/>
    </location>
</feature>
<gene>
    <name evidence="2" type="ORF">COX80_01760</name>
</gene>
<reference evidence="3" key="1">
    <citation type="submission" date="2017-09" db="EMBL/GenBank/DDBJ databases">
        <title>Depth-based differentiation of microbial function through sediment-hosted aquifers and enrichment of novel symbionts in the deep terrestrial subsurface.</title>
        <authorList>
            <person name="Probst A.J."/>
            <person name="Ladd B."/>
            <person name="Jarett J.K."/>
            <person name="Geller-Mcgrath D.E."/>
            <person name="Sieber C.M.K."/>
            <person name="Emerson J.B."/>
            <person name="Anantharaman K."/>
            <person name="Thomas B.C."/>
            <person name="Malmstrom R."/>
            <person name="Stieglmeier M."/>
            <person name="Klingl A."/>
            <person name="Woyke T."/>
            <person name="Ryan C.M."/>
            <person name="Banfield J.F."/>
        </authorList>
    </citation>
    <scope>NUCLEOTIDE SEQUENCE [LARGE SCALE GENOMIC DNA]</scope>
</reference>
<evidence type="ECO:0000256" key="1">
    <source>
        <dbReference type="SAM" id="Phobius"/>
    </source>
</evidence>
<accession>A0A2M7VBA0</accession>
<feature type="transmembrane region" description="Helical" evidence="1">
    <location>
        <begin position="74"/>
        <end position="95"/>
    </location>
</feature>
<protein>
    <submittedName>
        <fullName evidence="2">Uncharacterized protein</fullName>
    </submittedName>
</protein>